<dbReference type="Proteomes" id="UP000076532">
    <property type="component" value="Unassembled WGS sequence"/>
</dbReference>
<sequence length="121" mass="13950">MHVIISAHEKFQKRTSHYGDADRLAIVQSINDIWEIWNSKPMSSSLAAFRCPDEEGYSGIGTLSTTRLRKRIRKDKGSEFIDRVREIETWRRTVRSAETDEELVTKKLRVGSSTAVSEHQE</sequence>
<proteinExistence type="predicted"/>
<reference evidence="1 2" key="1">
    <citation type="journal article" date="2016" name="Mol. Biol. Evol.">
        <title>Comparative Genomics of Early-Diverging Mushroom-Forming Fungi Provides Insights into the Origins of Lignocellulose Decay Capabilities.</title>
        <authorList>
            <person name="Nagy L.G."/>
            <person name="Riley R."/>
            <person name="Tritt A."/>
            <person name="Adam C."/>
            <person name="Daum C."/>
            <person name="Floudas D."/>
            <person name="Sun H."/>
            <person name="Yadav J.S."/>
            <person name="Pangilinan J."/>
            <person name="Larsson K.H."/>
            <person name="Matsuura K."/>
            <person name="Barry K."/>
            <person name="Labutti K."/>
            <person name="Kuo R."/>
            <person name="Ohm R.A."/>
            <person name="Bhattacharya S.S."/>
            <person name="Shirouzu T."/>
            <person name="Yoshinaga Y."/>
            <person name="Martin F.M."/>
            <person name="Grigoriev I.V."/>
            <person name="Hibbett D.S."/>
        </authorList>
    </citation>
    <scope>NUCLEOTIDE SEQUENCE [LARGE SCALE GENOMIC DNA]</scope>
    <source>
        <strain evidence="1 2">CBS 109695</strain>
    </source>
</reference>
<gene>
    <name evidence="1" type="ORF">FIBSPDRAFT_847191</name>
</gene>
<name>A0A166WRY6_9AGAM</name>
<protein>
    <submittedName>
        <fullName evidence="1">Uncharacterized protein</fullName>
    </submittedName>
</protein>
<accession>A0A166WRY6</accession>
<dbReference type="AlphaFoldDB" id="A0A166WRY6"/>
<organism evidence="1 2">
    <name type="scientific">Athelia psychrophila</name>
    <dbReference type="NCBI Taxonomy" id="1759441"/>
    <lineage>
        <taxon>Eukaryota</taxon>
        <taxon>Fungi</taxon>
        <taxon>Dikarya</taxon>
        <taxon>Basidiomycota</taxon>
        <taxon>Agaricomycotina</taxon>
        <taxon>Agaricomycetes</taxon>
        <taxon>Agaricomycetidae</taxon>
        <taxon>Atheliales</taxon>
        <taxon>Atheliaceae</taxon>
        <taxon>Athelia</taxon>
    </lineage>
</organism>
<dbReference type="EMBL" id="KV417481">
    <property type="protein sequence ID" value="KZP34046.1"/>
    <property type="molecule type" value="Genomic_DNA"/>
</dbReference>
<keyword evidence="2" id="KW-1185">Reference proteome</keyword>
<evidence type="ECO:0000313" key="1">
    <source>
        <dbReference type="EMBL" id="KZP34046.1"/>
    </source>
</evidence>
<evidence type="ECO:0000313" key="2">
    <source>
        <dbReference type="Proteomes" id="UP000076532"/>
    </source>
</evidence>